<dbReference type="InterPro" id="IPR036263">
    <property type="entry name" value="Chorismate_II_sf"/>
</dbReference>
<dbReference type="Pfam" id="PF01817">
    <property type="entry name" value="CM_2"/>
    <property type="match status" value="1"/>
</dbReference>
<keyword evidence="4" id="KW-1185">Reference proteome</keyword>
<comment type="caution">
    <text evidence="3">The sequence shown here is derived from an EMBL/GenBank/DDBJ whole genome shotgun (WGS) entry which is preliminary data.</text>
</comment>
<dbReference type="InterPro" id="IPR010951">
    <property type="entry name" value="CM_bact"/>
</dbReference>
<dbReference type="NCBIfam" id="NF006691">
    <property type="entry name" value="PRK09239.1"/>
    <property type="match status" value="1"/>
</dbReference>
<dbReference type="NCBIfam" id="TIGR01795">
    <property type="entry name" value="CM_mono_cladeE"/>
    <property type="match status" value="1"/>
</dbReference>
<feature type="domain" description="Chorismate mutase" evidence="2">
    <location>
        <begin position="38"/>
        <end position="129"/>
    </location>
</feature>
<dbReference type="PANTHER" id="PTHR38041">
    <property type="entry name" value="CHORISMATE MUTASE"/>
    <property type="match status" value="1"/>
</dbReference>
<gene>
    <name evidence="3" type="ORF">GCM10023351_17110</name>
</gene>
<dbReference type="InterPro" id="IPR051331">
    <property type="entry name" value="Chorismate_mutase-related"/>
</dbReference>
<organism evidence="3 4">
    <name type="scientific">Microbacterium gilvum</name>
    <dbReference type="NCBI Taxonomy" id="1336204"/>
    <lineage>
        <taxon>Bacteria</taxon>
        <taxon>Bacillati</taxon>
        <taxon>Actinomycetota</taxon>
        <taxon>Actinomycetes</taxon>
        <taxon>Micrococcales</taxon>
        <taxon>Microbacteriaceae</taxon>
        <taxon>Microbacterium</taxon>
    </lineage>
</organism>
<dbReference type="InterPro" id="IPR036979">
    <property type="entry name" value="CM_dom_sf"/>
</dbReference>
<evidence type="ECO:0000313" key="4">
    <source>
        <dbReference type="Proteomes" id="UP001501645"/>
    </source>
</evidence>
<proteinExistence type="predicted"/>
<dbReference type="PROSITE" id="PS51168">
    <property type="entry name" value="CHORISMATE_MUT_2"/>
    <property type="match status" value="1"/>
</dbReference>
<evidence type="ECO:0000256" key="1">
    <source>
        <dbReference type="ARBA" id="ARBA00023235"/>
    </source>
</evidence>
<dbReference type="InterPro" id="IPR002701">
    <property type="entry name" value="CM_II_prokaryot"/>
</dbReference>
<keyword evidence="1" id="KW-0413">Isomerase</keyword>
<sequence length="134" mass="14717">MRDGGGSETSCSSAVMPATVGAAPRVAGTLDIMSMTNEEARAELLRLRASIDNIDAALVYMLAERFRCTQQVGQLKAEHELPASDPQREEQQVARLRALAEAAHLDPEFAEKWFNFVVAEVIRHHEAAAEQRQG</sequence>
<reference evidence="4" key="1">
    <citation type="journal article" date="2019" name="Int. J. Syst. Evol. Microbiol.">
        <title>The Global Catalogue of Microorganisms (GCM) 10K type strain sequencing project: providing services to taxonomists for standard genome sequencing and annotation.</title>
        <authorList>
            <consortium name="The Broad Institute Genomics Platform"/>
            <consortium name="The Broad Institute Genome Sequencing Center for Infectious Disease"/>
            <person name="Wu L."/>
            <person name="Ma J."/>
        </authorList>
    </citation>
    <scope>NUCLEOTIDE SEQUENCE [LARGE SCALE GENOMIC DNA]</scope>
    <source>
        <strain evidence="4">JCM 18537</strain>
    </source>
</reference>
<dbReference type="SUPFAM" id="SSF48600">
    <property type="entry name" value="Chorismate mutase II"/>
    <property type="match status" value="1"/>
</dbReference>
<dbReference type="Gene3D" id="1.20.59.10">
    <property type="entry name" value="Chorismate mutase"/>
    <property type="match status" value="1"/>
</dbReference>
<dbReference type="PANTHER" id="PTHR38041:SF1">
    <property type="entry name" value="CHORISMATE MUTASE"/>
    <property type="match status" value="1"/>
</dbReference>
<dbReference type="SMART" id="SM00830">
    <property type="entry name" value="CM_2"/>
    <property type="match status" value="1"/>
</dbReference>
<evidence type="ECO:0000313" key="3">
    <source>
        <dbReference type="EMBL" id="GAA4773322.1"/>
    </source>
</evidence>
<dbReference type="EMBL" id="BAABKO010000002">
    <property type="protein sequence ID" value="GAA4773322.1"/>
    <property type="molecule type" value="Genomic_DNA"/>
</dbReference>
<name>A0ABP9A3G9_9MICO</name>
<accession>A0ABP9A3G9</accession>
<dbReference type="Proteomes" id="UP001501645">
    <property type="component" value="Unassembled WGS sequence"/>
</dbReference>
<evidence type="ECO:0000259" key="2">
    <source>
        <dbReference type="PROSITE" id="PS51168"/>
    </source>
</evidence>
<protein>
    <recommendedName>
        <fullName evidence="2">Chorismate mutase domain-containing protein</fullName>
    </recommendedName>
</protein>